<feature type="binding site" evidence="8">
    <location>
        <begin position="19"/>
        <end position="20"/>
    </location>
    <ligand>
        <name>ATP</name>
        <dbReference type="ChEBI" id="CHEBI:30616"/>
    </ligand>
</feature>
<feature type="binding site" evidence="8">
    <location>
        <begin position="147"/>
        <end position="149"/>
    </location>
    <ligand>
        <name>ATP</name>
        <dbReference type="ChEBI" id="CHEBI:30616"/>
    </ligand>
</feature>
<comment type="subunit">
    <text evidence="8">Homodimer.</text>
</comment>
<evidence type="ECO:0000256" key="8">
    <source>
        <dbReference type="HAMAP-Rule" id="MF_00140"/>
    </source>
</evidence>
<name>A0A1J4RYL3_9BACT</name>
<keyword evidence="4 8" id="KW-0067">ATP-binding</keyword>
<dbReference type="InterPro" id="IPR024109">
    <property type="entry name" value="Trp-tRNA-ligase_bac-type"/>
</dbReference>
<feature type="binding site" evidence="8">
    <location>
        <position position="185"/>
    </location>
    <ligand>
        <name>ATP</name>
        <dbReference type="ChEBI" id="CHEBI:30616"/>
    </ligand>
</feature>
<organism evidence="10 11">
    <name type="scientific">Candidatus Collierbacteria bacterium CG1_02_44_10</name>
    <dbReference type="NCBI Taxonomy" id="1805087"/>
    <lineage>
        <taxon>Bacteria</taxon>
        <taxon>Candidatus Collieribacteriota</taxon>
    </lineage>
</organism>
<evidence type="ECO:0000256" key="7">
    <source>
        <dbReference type="ARBA" id="ARBA00049929"/>
    </source>
</evidence>
<dbReference type="GO" id="GO:0004830">
    <property type="term" value="F:tryptophan-tRNA ligase activity"/>
    <property type="evidence" value="ECO:0007669"/>
    <property type="project" value="UniProtKB-UniRule"/>
</dbReference>
<keyword evidence="2 8" id="KW-0436">Ligase</keyword>
<evidence type="ECO:0000256" key="1">
    <source>
        <dbReference type="ARBA" id="ARBA00005594"/>
    </source>
</evidence>
<dbReference type="Proteomes" id="UP000182345">
    <property type="component" value="Unassembled WGS sequence"/>
</dbReference>
<evidence type="ECO:0000256" key="9">
    <source>
        <dbReference type="RuleBase" id="RU363036"/>
    </source>
</evidence>
<keyword evidence="5 8" id="KW-0648">Protein biosynthesis</keyword>
<feature type="binding site" evidence="8">
    <location>
        <position position="135"/>
    </location>
    <ligand>
        <name>L-tryptophan</name>
        <dbReference type="ChEBI" id="CHEBI:57912"/>
    </ligand>
</feature>
<protein>
    <recommendedName>
        <fullName evidence="8">Tryptophan--tRNA ligase</fullName>
        <ecNumber evidence="8">6.1.1.2</ecNumber>
    </recommendedName>
    <alternativeName>
        <fullName evidence="8">Tryptophanyl-tRNA synthetase</fullName>
        <shortName evidence="8">TrpRS</shortName>
    </alternativeName>
</protein>
<dbReference type="NCBIfam" id="TIGR00233">
    <property type="entry name" value="trpS"/>
    <property type="match status" value="1"/>
</dbReference>
<dbReference type="CDD" id="cd00806">
    <property type="entry name" value="TrpRS_core"/>
    <property type="match status" value="1"/>
</dbReference>
<feature type="binding site" evidence="8">
    <location>
        <begin position="194"/>
        <end position="198"/>
    </location>
    <ligand>
        <name>ATP</name>
        <dbReference type="ChEBI" id="CHEBI:30616"/>
    </ligand>
</feature>
<dbReference type="EC" id="6.1.1.2" evidence="8"/>
<dbReference type="PANTHER" id="PTHR43766">
    <property type="entry name" value="TRYPTOPHAN--TRNA LIGASE, MITOCHONDRIAL"/>
    <property type="match status" value="1"/>
</dbReference>
<dbReference type="GO" id="GO:0006436">
    <property type="term" value="P:tryptophanyl-tRNA aminoacylation"/>
    <property type="evidence" value="ECO:0007669"/>
    <property type="project" value="UniProtKB-UniRule"/>
</dbReference>
<dbReference type="InterPro" id="IPR001412">
    <property type="entry name" value="aa-tRNA-synth_I_CS"/>
</dbReference>
<comment type="function">
    <text evidence="8">Catalyzes the attachment of tryptophan to tRNA(Trp).</text>
</comment>
<comment type="subcellular location">
    <subcellularLocation>
        <location evidence="8">Cytoplasm</location>
    </subcellularLocation>
</comment>
<dbReference type="Gene3D" id="3.40.50.620">
    <property type="entry name" value="HUPs"/>
    <property type="match status" value="1"/>
</dbReference>
<reference evidence="10 11" key="1">
    <citation type="journal article" date="2016" name="Environ. Microbiol.">
        <title>Genomic resolution of a cold subsurface aquifer community provides metabolic insights for novel microbes adapted to high CO concentrations.</title>
        <authorList>
            <person name="Probst A.J."/>
            <person name="Castelle C.J."/>
            <person name="Singh A."/>
            <person name="Brown C.T."/>
            <person name="Anantharaman K."/>
            <person name="Sharon I."/>
            <person name="Hug L.A."/>
            <person name="Burstein D."/>
            <person name="Emerson J.B."/>
            <person name="Thomas B.C."/>
            <person name="Banfield J.F."/>
        </authorList>
    </citation>
    <scope>NUCLEOTIDE SEQUENCE [LARGE SCALE GENOMIC DNA]</scope>
    <source>
        <strain evidence="10">CG1_02_44_10</strain>
    </source>
</reference>
<dbReference type="InterPro" id="IPR002306">
    <property type="entry name" value="Trp-tRNA-ligase"/>
</dbReference>
<dbReference type="InterPro" id="IPR002305">
    <property type="entry name" value="aa-tRNA-synth_Ic"/>
</dbReference>
<dbReference type="PROSITE" id="PS00178">
    <property type="entry name" value="AA_TRNA_LIGASE_I"/>
    <property type="match status" value="1"/>
</dbReference>
<feature type="binding site" evidence="8">
    <location>
        <begin position="11"/>
        <end position="13"/>
    </location>
    <ligand>
        <name>ATP</name>
        <dbReference type="ChEBI" id="CHEBI:30616"/>
    </ligand>
</feature>
<dbReference type="InterPro" id="IPR014729">
    <property type="entry name" value="Rossmann-like_a/b/a_fold"/>
</dbReference>
<dbReference type="HAMAP" id="MF_00140_B">
    <property type="entry name" value="Trp_tRNA_synth_B"/>
    <property type="match status" value="1"/>
</dbReference>
<gene>
    <name evidence="8" type="primary">trpS</name>
    <name evidence="10" type="ORF">AUJ42_01865</name>
</gene>
<evidence type="ECO:0000256" key="2">
    <source>
        <dbReference type="ARBA" id="ARBA00022598"/>
    </source>
</evidence>
<dbReference type="Gene3D" id="1.10.240.10">
    <property type="entry name" value="Tyrosyl-Transfer RNA Synthetase"/>
    <property type="match status" value="1"/>
</dbReference>
<evidence type="ECO:0000313" key="11">
    <source>
        <dbReference type="Proteomes" id="UP000182345"/>
    </source>
</evidence>
<dbReference type="AlphaFoldDB" id="A0A1J4RYL3"/>
<dbReference type="Pfam" id="PF00579">
    <property type="entry name" value="tRNA-synt_1b"/>
    <property type="match status" value="1"/>
</dbReference>
<dbReference type="GO" id="GO:0005737">
    <property type="term" value="C:cytoplasm"/>
    <property type="evidence" value="ECO:0007669"/>
    <property type="project" value="UniProtKB-SubCell"/>
</dbReference>
<dbReference type="EMBL" id="MNUK01000045">
    <property type="protein sequence ID" value="OIN91484.1"/>
    <property type="molecule type" value="Genomic_DNA"/>
</dbReference>
<keyword evidence="3 8" id="KW-0547">Nucleotide-binding</keyword>
<sequence>MQKNVILSGMQPTGALHLGNYLGALKQWVELQSKYDSIFCIVDYHAMTIEYDPKELPKRIRELALDWLAAGLNPEKSIIFIQSHVPEHTELAWVFNTITPIGELERMTQFKEKSGQHKKNINAGLFTYPILQAADILLYKGSLVPVGEDQVQHVELTRDVARKFNKTFGRLFPETKPILTKTARVMSPADPTKKMSKSLGEKHYIALTDDEGAIRKKIRSAVTDTNGNADSPGIRNLFAILEALDNSVAQGFQDEQKRGTLKYSDLKDVASNTIISHLKPFQERRRKLAQEPERVGEILIAGAKRARKIAQQTMDEVREKIGVR</sequence>
<dbReference type="GO" id="GO:0005524">
    <property type="term" value="F:ATP binding"/>
    <property type="evidence" value="ECO:0007669"/>
    <property type="project" value="UniProtKB-UniRule"/>
</dbReference>
<proteinExistence type="inferred from homology"/>
<feature type="short sequence motif" description="'KMSKS' region" evidence="8">
    <location>
        <begin position="194"/>
        <end position="198"/>
    </location>
</feature>
<dbReference type="PRINTS" id="PR01039">
    <property type="entry name" value="TRNASYNTHTRP"/>
</dbReference>
<feature type="short sequence motif" description="'HIGH' region" evidence="8">
    <location>
        <begin position="12"/>
        <end position="20"/>
    </location>
</feature>
<evidence type="ECO:0000256" key="3">
    <source>
        <dbReference type="ARBA" id="ARBA00022741"/>
    </source>
</evidence>
<evidence type="ECO:0000313" key="10">
    <source>
        <dbReference type="EMBL" id="OIN91484.1"/>
    </source>
</evidence>
<comment type="caution">
    <text evidence="10">The sequence shown here is derived from an EMBL/GenBank/DDBJ whole genome shotgun (WGS) entry which is preliminary data.</text>
</comment>
<dbReference type="SUPFAM" id="SSF52374">
    <property type="entry name" value="Nucleotidylyl transferase"/>
    <property type="match status" value="1"/>
</dbReference>
<keyword evidence="6 8" id="KW-0030">Aminoacyl-tRNA synthetase</keyword>
<evidence type="ECO:0000256" key="4">
    <source>
        <dbReference type="ARBA" id="ARBA00022840"/>
    </source>
</evidence>
<evidence type="ECO:0000256" key="6">
    <source>
        <dbReference type="ARBA" id="ARBA00023146"/>
    </source>
</evidence>
<comment type="catalytic activity">
    <reaction evidence="7 8">
        <text>tRNA(Trp) + L-tryptophan + ATP = L-tryptophyl-tRNA(Trp) + AMP + diphosphate + H(+)</text>
        <dbReference type="Rhea" id="RHEA:24080"/>
        <dbReference type="Rhea" id="RHEA-COMP:9671"/>
        <dbReference type="Rhea" id="RHEA-COMP:9705"/>
        <dbReference type="ChEBI" id="CHEBI:15378"/>
        <dbReference type="ChEBI" id="CHEBI:30616"/>
        <dbReference type="ChEBI" id="CHEBI:33019"/>
        <dbReference type="ChEBI" id="CHEBI:57912"/>
        <dbReference type="ChEBI" id="CHEBI:78442"/>
        <dbReference type="ChEBI" id="CHEBI:78535"/>
        <dbReference type="ChEBI" id="CHEBI:456215"/>
        <dbReference type="EC" id="6.1.1.2"/>
    </reaction>
</comment>
<dbReference type="PANTHER" id="PTHR43766:SF1">
    <property type="entry name" value="TRYPTOPHAN--TRNA LIGASE, MITOCHONDRIAL"/>
    <property type="match status" value="1"/>
</dbReference>
<keyword evidence="8" id="KW-0963">Cytoplasm</keyword>
<accession>A0A1J4RYL3</accession>
<comment type="similarity">
    <text evidence="1 8 9">Belongs to the class-I aminoacyl-tRNA synthetase family.</text>
</comment>
<evidence type="ECO:0000256" key="5">
    <source>
        <dbReference type="ARBA" id="ARBA00022917"/>
    </source>
</evidence>
<dbReference type="InterPro" id="IPR050203">
    <property type="entry name" value="Trp-tRNA_synthetase"/>
</dbReference>